<dbReference type="GO" id="GO:0043542">
    <property type="term" value="P:endothelial cell migration"/>
    <property type="evidence" value="ECO:0007669"/>
    <property type="project" value="TreeGrafter"/>
</dbReference>
<feature type="compositionally biased region" description="Pro residues" evidence="2">
    <location>
        <begin position="851"/>
        <end position="880"/>
    </location>
</feature>
<evidence type="ECO:0000256" key="2">
    <source>
        <dbReference type="SAM" id="MobiDB-lite"/>
    </source>
</evidence>
<feature type="region of interest" description="Disordered" evidence="2">
    <location>
        <begin position="278"/>
        <end position="328"/>
    </location>
</feature>
<feature type="compositionally biased region" description="Polar residues" evidence="2">
    <location>
        <begin position="281"/>
        <end position="294"/>
    </location>
</feature>
<feature type="compositionally biased region" description="Pro residues" evidence="2">
    <location>
        <begin position="790"/>
        <end position="841"/>
    </location>
</feature>
<sequence length="880" mass="93051">ALLADLESSTSHISKRPVFLPEETPYSYPTGGHTYQEVSIPPPVPPPPSAEALNGTVIDPPSHHSSQQSFGSAQKSSWSRDSSSPPPSHGEEDHVYSKAVPRLSPTEEAAPPLPSCSTTHFVQENGGSAPIKVPPPTKEKPKRNGSRGIEDVRPSVESLLDELESSVPSPTPTPSAVQNELADEQLESANQQQARISASSATRELDELMASLSDFKPSSLGSLNSEPLLDQVVEAPAPTKPAAPASPVPSLLPAQSACDSPLPLPPATLELHIVEEAGDSGVTNRSSVPATSSVGLAAPLCPSMPSPSSAQKSKSLAQEGPEPDSVIDVSASMLSSRLESLVVLSSTTVPALNPSKAASPSGDPPAPSSPKLSPITEAPSCPVSSTLESTSPQAPAVDKDPSPSPVSDHKPSTPTKSPTPPVLSSPKSSSPSPVSTKSLTPPASIKSSTPPPVSVVKSSTPSPVSLTKPTTPPISTKSLTPAHTFTKSDNQPFVTSFKAQSPPANADPKPVSSPAKEKQSEKKVEPLPSQELPVVEPSLDEALDNLLAMSFSEPERGGGKEATEVAPLQEVHEEAVLATDRSQVLPDMHSGEEEKRDLLDWIDMELKMSDDGREGTITPLTEASWMDESLTPSSCPGTPDTQLDLPLLQPSAVERISASGHIKSVIRRTKETSNVHPMYREGHHRRKLGPIIFNKSNSQDRLIEELQGKLGIGRHERWRKQQDDWLTEGVIVMSKPQRTREERPVLEVDKIIIPPESPVPQRKVILPPVTPPLSPPAPRRPLPVEEPKKPPPVKQIPPPLPPPPPPPSPPPQPPQPSTPQQPAPAPPLPAPIPEPPCPKPQSPIKKALPIMEPPLPAPKAPPTPPPPVKAPSPPPPKVLV</sequence>
<dbReference type="PRINTS" id="PR00832">
    <property type="entry name" value="PAXILLIN"/>
</dbReference>
<evidence type="ECO:0000313" key="3">
    <source>
        <dbReference type="EMBL" id="KAG9354674.1"/>
    </source>
</evidence>
<feature type="compositionally biased region" description="Pro residues" evidence="2">
    <location>
        <begin position="768"/>
        <end position="781"/>
    </location>
</feature>
<dbReference type="GO" id="GO:0005925">
    <property type="term" value="C:focal adhesion"/>
    <property type="evidence" value="ECO:0007669"/>
    <property type="project" value="UniProtKB-SubCell"/>
</dbReference>
<feature type="compositionally biased region" description="Polar residues" evidence="2">
    <location>
        <begin position="63"/>
        <end position="75"/>
    </location>
</feature>
<feature type="region of interest" description="Disordered" evidence="2">
    <location>
        <begin position="759"/>
        <end position="880"/>
    </location>
</feature>
<feature type="compositionally biased region" description="Polar residues" evidence="2">
    <location>
        <begin position="306"/>
        <end position="316"/>
    </location>
</feature>
<feature type="non-terminal residue" evidence="3">
    <location>
        <position position="1"/>
    </location>
</feature>
<name>A0A8T2PTK9_9TELE</name>
<comment type="subcellular location">
    <subcellularLocation>
        <location evidence="1">Cell junction</location>
        <location evidence="1">Focal adhesion</location>
    </subcellularLocation>
</comment>
<comment type="caution">
    <text evidence="3">The sequence shown here is derived from an EMBL/GenBank/DDBJ whole genome shotgun (WGS) entry which is preliminary data.</text>
</comment>
<feature type="compositionally biased region" description="Pro residues" evidence="2">
    <location>
        <begin position="40"/>
        <end position="49"/>
    </location>
</feature>
<dbReference type="PANTHER" id="PTHR24216:SF11">
    <property type="entry name" value="PAXILLIN"/>
    <property type="match status" value="1"/>
</dbReference>
<feature type="region of interest" description="Disordered" evidence="2">
    <location>
        <begin position="1"/>
        <end position="201"/>
    </location>
</feature>
<feature type="compositionally biased region" description="Polar residues" evidence="2">
    <location>
        <begin position="115"/>
        <end position="126"/>
    </location>
</feature>
<dbReference type="Pfam" id="PF03535">
    <property type="entry name" value="Paxillin"/>
    <property type="match status" value="2"/>
</dbReference>
<dbReference type="Proteomes" id="UP000824540">
    <property type="component" value="Unassembled WGS sequence"/>
</dbReference>
<feature type="compositionally biased region" description="Pro residues" evidence="2">
    <location>
        <begin position="238"/>
        <end position="247"/>
    </location>
</feature>
<dbReference type="GO" id="GO:0007179">
    <property type="term" value="P:transforming growth factor beta receptor signaling pathway"/>
    <property type="evidence" value="ECO:0007669"/>
    <property type="project" value="TreeGrafter"/>
</dbReference>
<reference evidence="3" key="1">
    <citation type="thesis" date="2021" institute="BYU ScholarsArchive" country="Provo, UT, USA">
        <title>Applications of and Algorithms for Genome Assembly and Genomic Analyses with an Emphasis on Marine Teleosts.</title>
        <authorList>
            <person name="Pickett B.D."/>
        </authorList>
    </citation>
    <scope>NUCLEOTIDE SEQUENCE</scope>
    <source>
        <strain evidence="3">HI-2016</strain>
    </source>
</reference>
<feature type="region of interest" description="Disordered" evidence="2">
    <location>
        <begin position="235"/>
        <end position="259"/>
    </location>
</feature>
<dbReference type="EMBL" id="JAFBMS010000002">
    <property type="protein sequence ID" value="KAG9354674.1"/>
    <property type="molecule type" value="Genomic_DNA"/>
</dbReference>
<proteinExistence type="predicted"/>
<feature type="non-terminal residue" evidence="3">
    <location>
        <position position="880"/>
    </location>
</feature>
<gene>
    <name evidence="3" type="ORF">JZ751_001387</name>
</gene>
<evidence type="ECO:0000256" key="1">
    <source>
        <dbReference type="ARBA" id="ARBA00004246"/>
    </source>
</evidence>
<accession>A0A8T2PTK9</accession>
<dbReference type="PANTHER" id="PTHR24216">
    <property type="entry name" value="PAXILLIN-RELATED"/>
    <property type="match status" value="1"/>
</dbReference>
<evidence type="ECO:0000313" key="4">
    <source>
        <dbReference type="Proteomes" id="UP000824540"/>
    </source>
</evidence>
<dbReference type="AlphaFoldDB" id="A0A8T2PTK9"/>
<feature type="compositionally biased region" description="Polar residues" evidence="2">
    <location>
        <begin position="187"/>
        <end position="201"/>
    </location>
</feature>
<feature type="region of interest" description="Disordered" evidence="2">
    <location>
        <begin position="351"/>
        <end position="535"/>
    </location>
</feature>
<feature type="compositionally biased region" description="Polar residues" evidence="2">
    <location>
        <begin position="483"/>
        <end position="503"/>
    </location>
</feature>
<dbReference type="GO" id="GO:0034446">
    <property type="term" value="P:substrate adhesion-dependent cell spreading"/>
    <property type="evidence" value="ECO:0007669"/>
    <property type="project" value="TreeGrafter"/>
</dbReference>
<feature type="compositionally biased region" description="Polar residues" evidence="2">
    <location>
        <begin position="382"/>
        <end position="393"/>
    </location>
</feature>
<feature type="compositionally biased region" description="Basic and acidic residues" evidence="2">
    <location>
        <begin position="397"/>
        <end position="411"/>
    </location>
</feature>
<dbReference type="OrthoDB" id="15567at2759"/>
<feature type="compositionally biased region" description="Low complexity" evidence="2">
    <location>
        <begin position="424"/>
        <end position="481"/>
    </location>
</feature>
<protein>
    <submittedName>
        <fullName evidence="3">Uncharacterized protein</fullName>
    </submittedName>
</protein>
<organism evidence="3 4">
    <name type="scientific">Albula glossodonta</name>
    <name type="common">roundjaw bonefish</name>
    <dbReference type="NCBI Taxonomy" id="121402"/>
    <lineage>
        <taxon>Eukaryota</taxon>
        <taxon>Metazoa</taxon>
        <taxon>Chordata</taxon>
        <taxon>Craniata</taxon>
        <taxon>Vertebrata</taxon>
        <taxon>Euteleostomi</taxon>
        <taxon>Actinopterygii</taxon>
        <taxon>Neopterygii</taxon>
        <taxon>Teleostei</taxon>
        <taxon>Albuliformes</taxon>
        <taxon>Albulidae</taxon>
        <taxon>Albula</taxon>
    </lineage>
</organism>
<feature type="compositionally biased region" description="Low complexity" evidence="2">
    <location>
        <begin position="248"/>
        <end position="257"/>
    </location>
</feature>
<feature type="compositionally biased region" description="Basic and acidic residues" evidence="2">
    <location>
        <begin position="515"/>
        <end position="525"/>
    </location>
</feature>
<keyword evidence="4" id="KW-1185">Reference proteome</keyword>